<feature type="region of interest" description="Disordered" evidence="1">
    <location>
        <begin position="258"/>
        <end position="301"/>
    </location>
</feature>
<evidence type="ECO:0000313" key="3">
    <source>
        <dbReference type="Proteomes" id="UP001492380"/>
    </source>
</evidence>
<sequence>MDAPRLPQEQQHPAHYLRANDFWNMRLEDGQSFDLFRRKVQRYECILKYNFNHIPEHRKIDMWIGRLPPQLVEKVRARTNDLFDLRSVEDLFAVLARIEAADSRVENAAKFWEPLPVDTRTPFWFTLALRRFSQEHPWFFEHAPQHQQDPIDLLLARCPPDALRKFRMRANNLAGIFTWKDVLERIEQIAEEDDQIFTDPEGYACRQQEIEEVFAPQREEIMKREKEAQRLIEEFEAEQAGRDWFANAFEKHVARPARQGVEGETLPGPNGSLNTGFNATRGRNSARNAARRNRRRQRRQD</sequence>
<feature type="compositionally biased region" description="Low complexity" evidence="1">
    <location>
        <begin position="278"/>
        <end position="288"/>
    </location>
</feature>
<accession>A0ABR1Y9K4</accession>
<dbReference type="Proteomes" id="UP001492380">
    <property type="component" value="Unassembled WGS sequence"/>
</dbReference>
<feature type="compositionally biased region" description="Basic residues" evidence="1">
    <location>
        <begin position="289"/>
        <end position="301"/>
    </location>
</feature>
<reference evidence="2 3" key="1">
    <citation type="submission" date="2024-04" db="EMBL/GenBank/DDBJ databases">
        <title>Phyllosticta paracitricarpa is synonymous to the EU quarantine fungus P. citricarpa based on phylogenomic analyses.</title>
        <authorList>
            <consortium name="Lawrence Berkeley National Laboratory"/>
            <person name="Van Ingen-Buijs V.A."/>
            <person name="Van Westerhoven A.C."/>
            <person name="Haridas S."/>
            <person name="Skiadas P."/>
            <person name="Martin F."/>
            <person name="Groenewald J.Z."/>
            <person name="Crous P.W."/>
            <person name="Seidl M.F."/>
        </authorList>
    </citation>
    <scope>NUCLEOTIDE SEQUENCE [LARGE SCALE GENOMIC DNA]</scope>
    <source>
        <strain evidence="2 3">CBS 123374</strain>
    </source>
</reference>
<protein>
    <submittedName>
        <fullName evidence="2">Uncharacterized protein</fullName>
    </submittedName>
</protein>
<organism evidence="2 3">
    <name type="scientific">Phyllosticta capitalensis</name>
    <dbReference type="NCBI Taxonomy" id="121624"/>
    <lineage>
        <taxon>Eukaryota</taxon>
        <taxon>Fungi</taxon>
        <taxon>Dikarya</taxon>
        <taxon>Ascomycota</taxon>
        <taxon>Pezizomycotina</taxon>
        <taxon>Dothideomycetes</taxon>
        <taxon>Dothideomycetes incertae sedis</taxon>
        <taxon>Botryosphaeriales</taxon>
        <taxon>Phyllostictaceae</taxon>
        <taxon>Phyllosticta</taxon>
    </lineage>
</organism>
<dbReference type="EMBL" id="JBBWRZ010000015">
    <property type="protein sequence ID" value="KAK8222782.1"/>
    <property type="molecule type" value="Genomic_DNA"/>
</dbReference>
<gene>
    <name evidence="2" type="ORF">HDK90DRAFT_515846</name>
</gene>
<keyword evidence="3" id="KW-1185">Reference proteome</keyword>
<comment type="caution">
    <text evidence="2">The sequence shown here is derived from an EMBL/GenBank/DDBJ whole genome shotgun (WGS) entry which is preliminary data.</text>
</comment>
<evidence type="ECO:0000313" key="2">
    <source>
        <dbReference type="EMBL" id="KAK8222782.1"/>
    </source>
</evidence>
<evidence type="ECO:0000256" key="1">
    <source>
        <dbReference type="SAM" id="MobiDB-lite"/>
    </source>
</evidence>
<proteinExistence type="predicted"/>
<name>A0ABR1Y9K4_9PEZI</name>